<evidence type="ECO:0000313" key="2">
    <source>
        <dbReference type="EMBL" id="KAK6992245.1"/>
    </source>
</evidence>
<keyword evidence="3" id="KW-1185">Reference proteome</keyword>
<sequence>MSKPGPKSKFSKDQEEHIAGLLPTVLVKYTTSSPSDMTKWKNEQIEEIMKSPLFSGQLPREGPTGTDDKGWKQRIRKKFNHHITTNATTKATPSSQSIVIPTVVGFDLFGIQQRAAIREVASAVAAQGKKRFLECVEDCHKTLWAALSTEQRAKYDQEAQNLTPNVATNQAVFPQAITTVMKNICQGGLFGNTELLLFWAHRETSGHLRYGSVNAHTSDSIPDMSTTVADWEKSFESKWMRYANSVISDSIGAPVDGSDVAIPRNYLGVPTFPTLTLKKCNSEVLHDILNRYLGEIWAHCHPERKSPPWLAIAADNSAFFDTSRFPLPVPLNSPELLTVVQVVTLAEHFLSTATVMADDPFVFKGIDVRSIANPSPSSRELVHSKPSDRDRTVTLSPDFTPPILDDSDLSDLDDSIAAVVPTHPNSSEGGGRSAQGVVGAPRGRGRPKSTDPVDCISARKGSGRCAPYPRNRNKQVKNSVGGSRSSRRGEPCPPPERVPCWMVDGYAYPEGGNPPPGHTWEEPHEVVWTAIKAGKALYD</sequence>
<name>A0AAV9ZU39_9AGAR</name>
<comment type="caution">
    <text evidence="2">The sequence shown here is derived from an EMBL/GenBank/DDBJ whole genome shotgun (WGS) entry which is preliminary data.</text>
</comment>
<organism evidence="2 3">
    <name type="scientific">Favolaschia claudopus</name>
    <dbReference type="NCBI Taxonomy" id="2862362"/>
    <lineage>
        <taxon>Eukaryota</taxon>
        <taxon>Fungi</taxon>
        <taxon>Dikarya</taxon>
        <taxon>Basidiomycota</taxon>
        <taxon>Agaricomycotina</taxon>
        <taxon>Agaricomycetes</taxon>
        <taxon>Agaricomycetidae</taxon>
        <taxon>Agaricales</taxon>
        <taxon>Marasmiineae</taxon>
        <taxon>Mycenaceae</taxon>
        <taxon>Favolaschia</taxon>
    </lineage>
</organism>
<dbReference type="Proteomes" id="UP001362999">
    <property type="component" value="Unassembled WGS sequence"/>
</dbReference>
<protein>
    <submittedName>
        <fullName evidence="2">Uncharacterized protein</fullName>
    </submittedName>
</protein>
<feature type="region of interest" description="Disordered" evidence="1">
    <location>
        <begin position="373"/>
        <end position="496"/>
    </location>
</feature>
<reference evidence="2 3" key="1">
    <citation type="journal article" date="2024" name="J Genomics">
        <title>Draft genome sequencing and assembly of Favolaschia claudopus CIRM-BRFM 2984 isolated from oak limbs.</title>
        <authorList>
            <person name="Navarro D."/>
            <person name="Drula E."/>
            <person name="Chaduli D."/>
            <person name="Cazenave R."/>
            <person name="Ahrendt S."/>
            <person name="Wang J."/>
            <person name="Lipzen A."/>
            <person name="Daum C."/>
            <person name="Barry K."/>
            <person name="Grigoriev I.V."/>
            <person name="Favel A."/>
            <person name="Rosso M.N."/>
            <person name="Martin F."/>
        </authorList>
    </citation>
    <scope>NUCLEOTIDE SEQUENCE [LARGE SCALE GENOMIC DNA]</scope>
    <source>
        <strain evidence="2 3">CIRM-BRFM 2984</strain>
    </source>
</reference>
<dbReference type="EMBL" id="JAWWNJ010000112">
    <property type="protein sequence ID" value="KAK6992245.1"/>
    <property type="molecule type" value="Genomic_DNA"/>
</dbReference>
<evidence type="ECO:0000256" key="1">
    <source>
        <dbReference type="SAM" id="MobiDB-lite"/>
    </source>
</evidence>
<feature type="compositionally biased region" description="Acidic residues" evidence="1">
    <location>
        <begin position="405"/>
        <end position="414"/>
    </location>
</feature>
<accession>A0AAV9ZU39</accession>
<evidence type="ECO:0000313" key="3">
    <source>
        <dbReference type="Proteomes" id="UP001362999"/>
    </source>
</evidence>
<gene>
    <name evidence="2" type="ORF">R3P38DRAFT_3226547</name>
</gene>
<feature type="compositionally biased region" description="Basic and acidic residues" evidence="1">
    <location>
        <begin position="380"/>
        <end position="392"/>
    </location>
</feature>
<proteinExistence type="predicted"/>
<dbReference type="AlphaFoldDB" id="A0AAV9ZU39"/>